<dbReference type="SMART" id="SM00086">
    <property type="entry name" value="PAC"/>
    <property type="match status" value="2"/>
</dbReference>
<dbReference type="SUPFAM" id="SSF52091">
    <property type="entry name" value="SpoIIaa-like"/>
    <property type="match status" value="1"/>
</dbReference>
<dbReference type="Gene3D" id="3.30.750.24">
    <property type="entry name" value="STAS domain"/>
    <property type="match status" value="1"/>
</dbReference>
<evidence type="ECO:0000256" key="4">
    <source>
        <dbReference type="ARBA" id="ARBA00022553"/>
    </source>
</evidence>
<dbReference type="SUPFAM" id="SSF47384">
    <property type="entry name" value="Homodimeric domain of signal transducing histidine kinase"/>
    <property type="match status" value="1"/>
</dbReference>
<dbReference type="InterPro" id="IPR003018">
    <property type="entry name" value="GAF"/>
</dbReference>
<dbReference type="PROSITE" id="PS50801">
    <property type="entry name" value="STAS"/>
    <property type="match status" value="1"/>
</dbReference>
<dbReference type="SMART" id="SM00388">
    <property type="entry name" value="HisKA"/>
    <property type="match status" value="1"/>
</dbReference>
<dbReference type="PANTHER" id="PTHR43547">
    <property type="entry name" value="TWO-COMPONENT HISTIDINE KINASE"/>
    <property type="match status" value="1"/>
</dbReference>
<dbReference type="PROSITE" id="PS50112">
    <property type="entry name" value="PAS"/>
    <property type="match status" value="1"/>
</dbReference>
<dbReference type="Pfam" id="PF02518">
    <property type="entry name" value="HATPase_c"/>
    <property type="match status" value="1"/>
</dbReference>
<dbReference type="Pfam" id="PF13581">
    <property type="entry name" value="HATPase_c_2"/>
    <property type="match status" value="1"/>
</dbReference>
<dbReference type="SUPFAM" id="SSF81606">
    <property type="entry name" value="PP2C-like"/>
    <property type="match status" value="1"/>
</dbReference>
<keyword evidence="5" id="KW-0808">Transferase</keyword>
<dbReference type="PANTHER" id="PTHR43547:SF2">
    <property type="entry name" value="HYBRID SIGNAL TRANSDUCTION HISTIDINE KINASE C"/>
    <property type="match status" value="1"/>
</dbReference>
<evidence type="ECO:0000256" key="6">
    <source>
        <dbReference type="ARBA" id="ARBA00022777"/>
    </source>
</evidence>
<dbReference type="EMBL" id="FQVX01000004">
    <property type="protein sequence ID" value="SHH10836.1"/>
    <property type="molecule type" value="Genomic_DNA"/>
</dbReference>
<evidence type="ECO:0000256" key="7">
    <source>
        <dbReference type="ARBA" id="ARBA00023012"/>
    </source>
</evidence>
<dbReference type="InterPro" id="IPR036513">
    <property type="entry name" value="STAS_dom_sf"/>
</dbReference>
<dbReference type="InterPro" id="IPR003594">
    <property type="entry name" value="HATPase_dom"/>
</dbReference>
<dbReference type="InterPro" id="IPR036890">
    <property type="entry name" value="HATPase_C_sf"/>
</dbReference>
<evidence type="ECO:0000256" key="5">
    <source>
        <dbReference type="ARBA" id="ARBA00022679"/>
    </source>
</evidence>
<dbReference type="FunFam" id="3.30.450.20:FF:000099">
    <property type="entry name" value="Sensory box sensor histidine kinase"/>
    <property type="match status" value="1"/>
</dbReference>
<dbReference type="SUPFAM" id="SSF52172">
    <property type="entry name" value="CheY-like"/>
    <property type="match status" value="1"/>
</dbReference>
<dbReference type="SMART" id="SM00065">
    <property type="entry name" value="GAF"/>
    <property type="match status" value="3"/>
</dbReference>
<organism evidence="14 15">
    <name type="scientific">Geodermatophilus nigrescens</name>
    <dbReference type="NCBI Taxonomy" id="1070870"/>
    <lineage>
        <taxon>Bacteria</taxon>
        <taxon>Bacillati</taxon>
        <taxon>Actinomycetota</taxon>
        <taxon>Actinomycetes</taxon>
        <taxon>Geodermatophilales</taxon>
        <taxon>Geodermatophilaceae</taxon>
        <taxon>Geodermatophilus</taxon>
    </lineage>
</organism>
<name>A0A1M5QAB7_9ACTN</name>
<dbReference type="Gene3D" id="3.60.40.10">
    <property type="entry name" value="PPM-type phosphatase domain"/>
    <property type="match status" value="1"/>
</dbReference>
<dbReference type="PROSITE" id="PS50110">
    <property type="entry name" value="RESPONSE_REGULATORY"/>
    <property type="match status" value="1"/>
</dbReference>
<dbReference type="Gene3D" id="3.40.50.2300">
    <property type="match status" value="1"/>
</dbReference>
<dbReference type="SUPFAM" id="SSF55785">
    <property type="entry name" value="PYP-like sensor domain (PAS domain)"/>
    <property type="match status" value="2"/>
</dbReference>
<accession>A0A1M5QAB7</accession>
<feature type="domain" description="Histidine kinase" evidence="9">
    <location>
        <begin position="336"/>
        <end position="554"/>
    </location>
</feature>
<dbReference type="NCBIfam" id="TIGR00229">
    <property type="entry name" value="sensory_box"/>
    <property type="match status" value="1"/>
</dbReference>
<dbReference type="InterPro" id="IPR000014">
    <property type="entry name" value="PAS"/>
</dbReference>
<dbReference type="Gene3D" id="3.30.450.20">
    <property type="entry name" value="PAS domain"/>
    <property type="match status" value="2"/>
</dbReference>
<dbReference type="PRINTS" id="PR00344">
    <property type="entry name" value="BCTRLSENSOR"/>
</dbReference>
<feature type="domain" description="PPM-type phosphatase" evidence="13">
    <location>
        <begin position="1208"/>
        <end position="1420"/>
    </location>
</feature>
<dbReference type="InterPro" id="IPR035965">
    <property type="entry name" value="PAS-like_dom_sf"/>
</dbReference>
<dbReference type="Pfam" id="PF13185">
    <property type="entry name" value="GAF_2"/>
    <property type="match status" value="1"/>
</dbReference>
<dbReference type="InterPro" id="IPR001789">
    <property type="entry name" value="Sig_transdc_resp-reg_receiver"/>
</dbReference>
<evidence type="ECO:0000259" key="10">
    <source>
        <dbReference type="PROSITE" id="PS50110"/>
    </source>
</evidence>
<dbReference type="SMART" id="SM00091">
    <property type="entry name" value="PAS"/>
    <property type="match status" value="1"/>
</dbReference>
<feature type="domain" description="Response regulatory" evidence="10">
    <location>
        <begin position="608"/>
        <end position="723"/>
    </location>
</feature>
<dbReference type="InterPro" id="IPR013656">
    <property type="entry name" value="PAS_4"/>
</dbReference>
<keyword evidence="4 8" id="KW-0597">Phosphoprotein</keyword>
<dbReference type="RefSeq" id="WP_073422170.1">
    <property type="nucleotide sequence ID" value="NZ_FQVX01000004.1"/>
</dbReference>
<dbReference type="Gene3D" id="1.10.287.130">
    <property type="match status" value="1"/>
</dbReference>
<protein>
    <recommendedName>
        <fullName evidence="3">histidine kinase</fullName>
        <ecNumber evidence="3">2.7.13.3</ecNumber>
    </recommendedName>
</protein>
<evidence type="ECO:0000259" key="11">
    <source>
        <dbReference type="PROSITE" id="PS50112"/>
    </source>
</evidence>
<dbReference type="SMART" id="SM00387">
    <property type="entry name" value="HATPase_c"/>
    <property type="match status" value="2"/>
</dbReference>
<dbReference type="InterPro" id="IPR036097">
    <property type="entry name" value="HisK_dim/P_sf"/>
</dbReference>
<gene>
    <name evidence="14" type="ORF">SAMN05444351_4054</name>
</gene>
<evidence type="ECO:0000313" key="15">
    <source>
        <dbReference type="Proteomes" id="UP000184471"/>
    </source>
</evidence>
<dbReference type="STRING" id="1070870.SAMN05444351_4054"/>
<reference evidence="14 15" key="1">
    <citation type="submission" date="2016-11" db="EMBL/GenBank/DDBJ databases">
        <authorList>
            <person name="Jaros S."/>
            <person name="Januszkiewicz K."/>
            <person name="Wedrychowicz H."/>
        </authorList>
    </citation>
    <scope>NUCLEOTIDE SEQUENCE [LARGE SCALE GENOMIC DNA]</scope>
    <source>
        <strain evidence="14 15">DSM 45408</strain>
    </source>
</reference>
<dbReference type="InterPro" id="IPR036457">
    <property type="entry name" value="PPM-type-like_dom_sf"/>
</dbReference>
<dbReference type="EC" id="2.7.13.3" evidence="3"/>
<dbReference type="Gene3D" id="3.30.450.40">
    <property type="match status" value="3"/>
</dbReference>
<dbReference type="CDD" id="cd00130">
    <property type="entry name" value="PAS"/>
    <property type="match status" value="1"/>
</dbReference>
<dbReference type="Pfam" id="PF08447">
    <property type="entry name" value="PAS_3"/>
    <property type="match status" value="1"/>
</dbReference>
<dbReference type="PROSITE" id="PS50109">
    <property type="entry name" value="HIS_KIN"/>
    <property type="match status" value="1"/>
</dbReference>
<dbReference type="InterPro" id="IPR058548">
    <property type="entry name" value="MlaB-like_STAS"/>
</dbReference>
<dbReference type="PROSITE" id="PS51746">
    <property type="entry name" value="PPM_2"/>
    <property type="match status" value="1"/>
</dbReference>
<evidence type="ECO:0000256" key="3">
    <source>
        <dbReference type="ARBA" id="ARBA00012438"/>
    </source>
</evidence>
<evidence type="ECO:0000313" key="14">
    <source>
        <dbReference type="EMBL" id="SHH10836.1"/>
    </source>
</evidence>
<dbReference type="FunFam" id="3.30.565.10:FF:000006">
    <property type="entry name" value="Sensor histidine kinase WalK"/>
    <property type="match status" value="1"/>
</dbReference>
<keyword evidence="15" id="KW-1185">Reference proteome</keyword>
<evidence type="ECO:0000259" key="13">
    <source>
        <dbReference type="PROSITE" id="PS51746"/>
    </source>
</evidence>
<dbReference type="Gene3D" id="3.30.565.10">
    <property type="entry name" value="Histidine kinase-like ATPase, C-terminal domain"/>
    <property type="match status" value="2"/>
</dbReference>
<dbReference type="InterPro" id="IPR001610">
    <property type="entry name" value="PAC"/>
</dbReference>
<dbReference type="Pfam" id="PF07228">
    <property type="entry name" value="SpoIIE"/>
    <property type="match status" value="1"/>
</dbReference>
<comment type="catalytic activity">
    <reaction evidence="1">
        <text>ATP + protein L-histidine = ADP + protein N-phospho-L-histidine.</text>
        <dbReference type="EC" id="2.7.13.3"/>
    </reaction>
</comment>
<dbReference type="CDD" id="cd17574">
    <property type="entry name" value="REC_OmpR"/>
    <property type="match status" value="1"/>
</dbReference>
<keyword evidence="7" id="KW-0902">Two-component regulatory system</keyword>
<dbReference type="SUPFAM" id="SSF55874">
    <property type="entry name" value="ATPase domain of HSP90 chaperone/DNA topoisomerase II/histidine kinase"/>
    <property type="match status" value="2"/>
</dbReference>
<dbReference type="SMART" id="SM00448">
    <property type="entry name" value="REC"/>
    <property type="match status" value="1"/>
</dbReference>
<dbReference type="InterPro" id="IPR002645">
    <property type="entry name" value="STAS_dom"/>
</dbReference>
<dbReference type="SUPFAM" id="SSF55781">
    <property type="entry name" value="GAF domain-like"/>
    <property type="match status" value="3"/>
</dbReference>
<dbReference type="InterPro" id="IPR011006">
    <property type="entry name" value="CheY-like_superfamily"/>
</dbReference>
<dbReference type="CDD" id="cd00075">
    <property type="entry name" value="HATPase"/>
    <property type="match status" value="1"/>
</dbReference>
<dbReference type="Pfam" id="PF08448">
    <property type="entry name" value="PAS_4"/>
    <property type="match status" value="1"/>
</dbReference>
<comment type="subcellular location">
    <subcellularLocation>
        <location evidence="2">Cell membrane</location>
    </subcellularLocation>
</comment>
<dbReference type="InterPro" id="IPR001932">
    <property type="entry name" value="PPM-type_phosphatase-like_dom"/>
</dbReference>
<dbReference type="OrthoDB" id="163538at2"/>
<sequence>MAERVAALDWSSTPLGPRESWPQSLRTALDICLTSRFPMLVWWGPDLIDFYNDAYLPTLGDKHPSALGRPASQVWPEAWDDLGPLADQVLGGGGATYNEDQMLLLERHGYVEETYWTFSYSPIAEESGGVGGVFVVATDTTDQVLGERRLRVLGDLGELSAAAMTTAAEACRAAVTVLDRHRHTVPAAVALLREDDGEDLRPVAVSGAEPGTPAADGVLPAAVDEVVRRVLRTGAAEVCDGLAASDRLRPCTVGPAVPDRAVVLPVSVSGEEETAGVLVLAVCPYRALDATHRGFLDLVAGHVSTAVTDARAYEAERRRAEALAELDRAKTDFFSNVSHEFRTPLTLIMGPVAELRSSPALAADARAVQELEVVERNALRLQKLVNTLLDFSRLQAGRIDARFEPVDLAAVTTELASVFRSAVERAGLALTVDCPPLSGPVHVDRDMWEKVVLNLLSNALKFTFTGGITVRLRERDGAAVLTVADTGTGIPAAELPRLFERFARVSGARARSGEGSGIGLAMVRELAGLHGGTVDLESAPDVGTTFTVTVPTGTAHLPADRVVPGRAEAPAVSPAATPFVTEALRWLPGDDPDGGPVPAAVPGVRAGRVLVADDNADMRDYVVRLLAPVHEVRAVSDGRAALEAALADPPDLVVSDVMMPRMDGMELLTALRADPRTARVPVVLLSARAGQEAAVEGLAAGADDYLVKPFSAQELLARVDAHLQLGRARREAEERFTTMADLAPALIWVAGPDGRRVFLNAGWTAYTGRPDAAELGDGWREGLHPQDRERYDAAVAAATARGEGWEVEFRLRRADGAWHWLLERAVPIGGTGGPGGWVGSCTDINARYQETERQTLLAGVGTALDRETEVDGQLAELARLLVERRLADVCSVRVVGEDGRLRYAGRAGVDPGARVALDHLEPHAGIGLEVLGTGTPVLRTRQSGGDDGIRLDMHSALVVPLSVRGRVRAVMSLGRRGDAAAFHEDDRALVEEIAARAALALDNALLLADERATARRLRLLQRVTAELSAATTPEEVARVAAGHLVTLAGHDARAGVFELDDTGRGLLLLSLTGDDPVDRARWSALPLSAPLAVTTAVTERRPLWIDDMADWPGARGDLAPDQAETLRSFRLAATVALPLLVAGRVVGVVGVGFPQPRSFSPAERGMLLAVAEQCAQALDRARLYRAEQGIAQTLQLSLLPSQLPRLERLALAAQYLPGAAGTSAGGDWYDVVELGEDRVGIAVGDVVGQGPSAAAVMGQLRSALSAALLQGCAPAEALELLDRFAARLPGSLASTAACLVLDWRAGTVRYARAGHPPPLLVADGRAGFLEDGAGAVLGAPGRRPYAEGSVDVAPGTTLLLYTDGLVERRGEPLDTGLQRVADAAAALSDVAPAGLTRALLAGVLDETALPDDVAVIAVRVTPPPLHETLPADPARLRGVRRAVTAWARAAGLSEDGVDDLQLALGEALANAVEHAYAGNGGGGRCEYRLERTADGSVDVCVRDEGVWRPAPADRGHRGRGLELISALATDVEVARTPDDEGTDGTGTTVRFRFVPAGPGPDAPPVRLRPVAEAGEPARLTVSRGPDGLRLAASGEVDLAAAAALRAEALRALEDLPAGGRAVLDLREVTYLASAGVGLALELRAAAAARRGRLDIATSEGSAPRRVLALGGVLESA</sequence>
<evidence type="ECO:0000256" key="2">
    <source>
        <dbReference type="ARBA" id="ARBA00004236"/>
    </source>
</evidence>
<dbReference type="CDD" id="cd16936">
    <property type="entry name" value="HATPase_RsbW-like"/>
    <property type="match status" value="1"/>
</dbReference>
<keyword evidence="6" id="KW-0418">Kinase</keyword>
<dbReference type="Pfam" id="PF13492">
    <property type="entry name" value="GAF_3"/>
    <property type="match status" value="1"/>
</dbReference>
<feature type="domain" description="PAS" evidence="11">
    <location>
        <begin position="732"/>
        <end position="802"/>
    </location>
</feature>
<evidence type="ECO:0000256" key="8">
    <source>
        <dbReference type="PROSITE-ProRule" id="PRU00169"/>
    </source>
</evidence>
<dbReference type="Pfam" id="PF00512">
    <property type="entry name" value="HisKA"/>
    <property type="match status" value="1"/>
</dbReference>
<dbReference type="InterPro" id="IPR005467">
    <property type="entry name" value="His_kinase_dom"/>
</dbReference>
<dbReference type="GO" id="GO:0000155">
    <property type="term" value="F:phosphorelay sensor kinase activity"/>
    <property type="evidence" value="ECO:0007669"/>
    <property type="project" value="InterPro"/>
</dbReference>
<dbReference type="InterPro" id="IPR004358">
    <property type="entry name" value="Sig_transdc_His_kin-like_C"/>
</dbReference>
<dbReference type="SMART" id="SM00331">
    <property type="entry name" value="PP2C_SIG"/>
    <property type="match status" value="1"/>
</dbReference>
<feature type="modified residue" description="4-aspartylphosphate" evidence="8">
    <location>
        <position position="656"/>
    </location>
</feature>
<evidence type="ECO:0000259" key="9">
    <source>
        <dbReference type="PROSITE" id="PS50109"/>
    </source>
</evidence>
<dbReference type="InterPro" id="IPR029016">
    <property type="entry name" value="GAF-like_dom_sf"/>
</dbReference>
<dbReference type="Pfam" id="PF00072">
    <property type="entry name" value="Response_reg"/>
    <property type="match status" value="1"/>
</dbReference>
<dbReference type="CDD" id="cd00082">
    <property type="entry name" value="HisKA"/>
    <property type="match status" value="1"/>
</dbReference>
<dbReference type="InterPro" id="IPR013655">
    <property type="entry name" value="PAS_fold_3"/>
</dbReference>
<proteinExistence type="predicted"/>
<dbReference type="InterPro" id="IPR003661">
    <property type="entry name" value="HisK_dim/P_dom"/>
</dbReference>
<evidence type="ECO:0000259" key="12">
    <source>
        <dbReference type="PROSITE" id="PS50801"/>
    </source>
</evidence>
<dbReference type="FunFam" id="1.10.287.130:FF:000045">
    <property type="entry name" value="Two-component system sensor histidine kinase/response regulator"/>
    <property type="match status" value="1"/>
</dbReference>
<dbReference type="Proteomes" id="UP000184471">
    <property type="component" value="Unassembled WGS sequence"/>
</dbReference>
<evidence type="ECO:0000256" key="1">
    <source>
        <dbReference type="ARBA" id="ARBA00000085"/>
    </source>
</evidence>
<dbReference type="Pfam" id="PF13466">
    <property type="entry name" value="STAS_2"/>
    <property type="match status" value="1"/>
</dbReference>
<dbReference type="GO" id="GO:0005886">
    <property type="term" value="C:plasma membrane"/>
    <property type="evidence" value="ECO:0007669"/>
    <property type="project" value="UniProtKB-SubCell"/>
</dbReference>
<feature type="domain" description="STAS" evidence="12">
    <location>
        <begin position="1577"/>
        <end position="1676"/>
    </location>
</feature>